<evidence type="ECO:0000256" key="1">
    <source>
        <dbReference type="ARBA" id="ARBA00007068"/>
    </source>
</evidence>
<feature type="compositionally biased region" description="Polar residues" evidence="2">
    <location>
        <begin position="1"/>
        <end position="12"/>
    </location>
</feature>
<dbReference type="EMBL" id="JAUHTC010000069">
    <property type="protein sequence ID" value="MDN4520262.1"/>
    <property type="molecule type" value="Genomic_DNA"/>
</dbReference>
<dbReference type="Gene3D" id="3.60.70.12">
    <property type="entry name" value="L-amino peptidase D-ALA esterase/amidase"/>
    <property type="match status" value="1"/>
</dbReference>
<dbReference type="PANTHER" id="PTHR36512">
    <property type="entry name" value="D-AMINOPEPTIDASE"/>
    <property type="match status" value="1"/>
</dbReference>
<keyword evidence="4" id="KW-1185">Reference proteome</keyword>
<reference evidence="3" key="1">
    <citation type="submission" date="2023-07" db="EMBL/GenBank/DDBJ databases">
        <title>Degradation of tert-butanol by M. austroafricanum TBA100.</title>
        <authorList>
            <person name="Helbich S."/>
            <person name="Vainshtein Y."/>
        </authorList>
    </citation>
    <scope>NUCLEOTIDE SEQUENCE</scope>
    <source>
        <strain evidence="3">TBA100</strain>
    </source>
</reference>
<protein>
    <submittedName>
        <fullName evidence="3">P1 family peptidase</fullName>
    </submittedName>
</protein>
<dbReference type="Proteomes" id="UP001172687">
    <property type="component" value="Unassembled WGS sequence"/>
</dbReference>
<dbReference type="SUPFAM" id="SSF56266">
    <property type="entry name" value="DmpA/ArgJ-like"/>
    <property type="match status" value="1"/>
</dbReference>
<organism evidence="3 4">
    <name type="scientific">Mycolicibacterium austroafricanum</name>
    <name type="common">Mycobacterium austroafricanum</name>
    <dbReference type="NCBI Taxonomy" id="39687"/>
    <lineage>
        <taxon>Bacteria</taxon>
        <taxon>Bacillati</taxon>
        <taxon>Actinomycetota</taxon>
        <taxon>Actinomycetes</taxon>
        <taxon>Mycobacteriales</taxon>
        <taxon>Mycobacteriaceae</taxon>
        <taxon>Mycolicibacterium</taxon>
    </lineage>
</organism>
<feature type="region of interest" description="Disordered" evidence="2">
    <location>
        <begin position="1"/>
        <end position="28"/>
    </location>
</feature>
<gene>
    <name evidence="3" type="ORF">QYF68_20915</name>
</gene>
<evidence type="ECO:0000256" key="2">
    <source>
        <dbReference type="SAM" id="MobiDB-lite"/>
    </source>
</evidence>
<dbReference type="CDD" id="cd02253">
    <property type="entry name" value="DmpA"/>
    <property type="match status" value="1"/>
</dbReference>
<comment type="similarity">
    <text evidence="1">Belongs to the peptidase S58 family.</text>
</comment>
<dbReference type="RefSeq" id="WP_105388721.1">
    <property type="nucleotide sequence ID" value="NZ_CP070380.1"/>
</dbReference>
<evidence type="ECO:0000313" key="4">
    <source>
        <dbReference type="Proteomes" id="UP001172687"/>
    </source>
</evidence>
<evidence type="ECO:0000313" key="3">
    <source>
        <dbReference type="EMBL" id="MDN4520262.1"/>
    </source>
</evidence>
<proteinExistence type="inferred from homology"/>
<accession>A0ABT8HJ10</accession>
<sequence>MIHRVTATNLATHTPDGRPRARGAGIGFSGQPGPLNALTDVAGVQIGVTTLIDGDGPLIVGQGPIRTGVTAILPRGRSGVGQPCAAGWYSLNGNGEMTGTTWIDEVGSFNLPVVLSNTHAVGACHTGVVRWANRVAPRLARQWLLPVCAETWDGYLNDINGGHVRPEHVEAALDAATAGPVAEGSVGGGTGMNCYEFKGGNGTASRLVPYGRRTYTVAAFVQANFGSRAELTIAGSHIGPQLMDDNPLDGDWFARDLAAAAPPGAGSVIAVVATDAPLLPGQCKALARRVPLGLARTGTTGSHFSGDIFLAFSTAEVPDLASTFPLGPVGDDELGSITFLPWGRMDDLYAAVVQCVEEAVLNALVVNTDMVGRDGHRSPRLPLDRLPALLSRRP</sequence>
<dbReference type="InterPro" id="IPR005321">
    <property type="entry name" value="Peptidase_S58_DmpA"/>
</dbReference>
<dbReference type="PANTHER" id="PTHR36512:SF3">
    <property type="entry name" value="BLR5678 PROTEIN"/>
    <property type="match status" value="1"/>
</dbReference>
<comment type="caution">
    <text evidence="3">The sequence shown here is derived from an EMBL/GenBank/DDBJ whole genome shotgun (WGS) entry which is preliminary data.</text>
</comment>
<name>A0ABT8HJ10_MYCAO</name>
<dbReference type="Pfam" id="PF03576">
    <property type="entry name" value="Peptidase_S58"/>
    <property type="match status" value="1"/>
</dbReference>
<dbReference type="InterPro" id="IPR016117">
    <property type="entry name" value="ArgJ-like_dom_sf"/>
</dbReference>